<evidence type="ECO:0000256" key="1">
    <source>
        <dbReference type="ARBA" id="ARBA00004651"/>
    </source>
</evidence>
<dbReference type="PROSITE" id="PS00216">
    <property type="entry name" value="SUGAR_TRANSPORT_1"/>
    <property type="match status" value="1"/>
</dbReference>
<feature type="transmembrane region" description="Helical" evidence="7">
    <location>
        <begin position="272"/>
        <end position="290"/>
    </location>
</feature>
<dbReference type="InterPro" id="IPR011701">
    <property type="entry name" value="MFS"/>
</dbReference>
<dbReference type="InterPro" id="IPR047200">
    <property type="entry name" value="MFS_YcaD-like"/>
</dbReference>
<dbReference type="SUPFAM" id="SSF103473">
    <property type="entry name" value="MFS general substrate transporter"/>
    <property type="match status" value="1"/>
</dbReference>
<protein>
    <submittedName>
        <fullName evidence="9">MFS transporter</fullName>
    </submittedName>
</protein>
<name>A0A9D1PL88_9BACI</name>
<feature type="transmembrane region" description="Helical" evidence="7">
    <location>
        <begin position="9"/>
        <end position="33"/>
    </location>
</feature>
<dbReference type="InterPro" id="IPR036259">
    <property type="entry name" value="MFS_trans_sf"/>
</dbReference>
<feature type="transmembrane region" description="Helical" evidence="7">
    <location>
        <begin position="332"/>
        <end position="354"/>
    </location>
</feature>
<dbReference type="PROSITE" id="PS50850">
    <property type="entry name" value="MFS"/>
    <property type="match status" value="1"/>
</dbReference>
<keyword evidence="6 7" id="KW-0472">Membrane</keyword>
<feature type="transmembrane region" description="Helical" evidence="7">
    <location>
        <begin position="68"/>
        <end position="88"/>
    </location>
</feature>
<dbReference type="PANTHER" id="PTHR23521">
    <property type="entry name" value="TRANSPORTER MFS SUPERFAMILY"/>
    <property type="match status" value="1"/>
</dbReference>
<evidence type="ECO:0000256" key="2">
    <source>
        <dbReference type="ARBA" id="ARBA00022448"/>
    </source>
</evidence>
<dbReference type="Gene3D" id="1.20.1250.20">
    <property type="entry name" value="MFS general substrate transporter like domains"/>
    <property type="match status" value="2"/>
</dbReference>
<evidence type="ECO:0000259" key="8">
    <source>
        <dbReference type="PROSITE" id="PS50850"/>
    </source>
</evidence>
<feature type="domain" description="Major facilitator superfamily (MFS) profile" evidence="8">
    <location>
        <begin position="7"/>
        <end position="384"/>
    </location>
</feature>
<dbReference type="Pfam" id="PF07690">
    <property type="entry name" value="MFS_1"/>
    <property type="match status" value="1"/>
</dbReference>
<feature type="transmembrane region" description="Helical" evidence="7">
    <location>
        <begin position="360"/>
        <end position="379"/>
    </location>
</feature>
<evidence type="ECO:0000256" key="4">
    <source>
        <dbReference type="ARBA" id="ARBA00022692"/>
    </source>
</evidence>
<feature type="transmembrane region" description="Helical" evidence="7">
    <location>
        <begin position="45"/>
        <end position="61"/>
    </location>
</feature>
<evidence type="ECO:0000256" key="5">
    <source>
        <dbReference type="ARBA" id="ARBA00022989"/>
    </source>
</evidence>
<feature type="transmembrane region" description="Helical" evidence="7">
    <location>
        <begin position="296"/>
        <end position="320"/>
    </location>
</feature>
<evidence type="ECO:0000313" key="9">
    <source>
        <dbReference type="EMBL" id="HIV73459.1"/>
    </source>
</evidence>
<evidence type="ECO:0000256" key="7">
    <source>
        <dbReference type="SAM" id="Phobius"/>
    </source>
</evidence>
<dbReference type="CDD" id="cd17477">
    <property type="entry name" value="MFS_YcaD_like"/>
    <property type="match status" value="1"/>
</dbReference>
<feature type="transmembrane region" description="Helical" evidence="7">
    <location>
        <begin position="94"/>
        <end position="111"/>
    </location>
</feature>
<dbReference type="PANTHER" id="PTHR23521:SF2">
    <property type="entry name" value="TRANSPORTER MFS SUPERFAMILY"/>
    <property type="match status" value="1"/>
</dbReference>
<keyword evidence="3" id="KW-1003">Cell membrane</keyword>
<evidence type="ECO:0000313" key="10">
    <source>
        <dbReference type="Proteomes" id="UP000823937"/>
    </source>
</evidence>
<dbReference type="Proteomes" id="UP000823937">
    <property type="component" value="Unassembled WGS sequence"/>
</dbReference>
<organism evidence="9 10">
    <name type="scientific">Candidatus Pseudogracilibacillus intestinigallinarum</name>
    <dbReference type="NCBI Taxonomy" id="2838742"/>
    <lineage>
        <taxon>Bacteria</taxon>
        <taxon>Bacillati</taxon>
        <taxon>Bacillota</taxon>
        <taxon>Bacilli</taxon>
        <taxon>Bacillales</taxon>
        <taxon>Bacillaceae</taxon>
        <taxon>Pseudogracilibacillus</taxon>
    </lineage>
</organism>
<accession>A0A9D1PL88</accession>
<evidence type="ECO:0000256" key="6">
    <source>
        <dbReference type="ARBA" id="ARBA00023136"/>
    </source>
</evidence>
<comment type="caution">
    <text evidence="9">The sequence shown here is derived from an EMBL/GenBank/DDBJ whole genome shotgun (WGS) entry which is preliminary data.</text>
</comment>
<proteinExistence type="predicted"/>
<reference evidence="9" key="1">
    <citation type="journal article" date="2021" name="PeerJ">
        <title>Extensive microbial diversity within the chicken gut microbiome revealed by metagenomics and culture.</title>
        <authorList>
            <person name="Gilroy R."/>
            <person name="Ravi A."/>
            <person name="Getino M."/>
            <person name="Pursley I."/>
            <person name="Horton D.L."/>
            <person name="Alikhan N.F."/>
            <person name="Baker D."/>
            <person name="Gharbi K."/>
            <person name="Hall N."/>
            <person name="Watson M."/>
            <person name="Adriaenssens E.M."/>
            <person name="Foster-Nyarko E."/>
            <person name="Jarju S."/>
            <person name="Secka A."/>
            <person name="Antonio M."/>
            <person name="Oren A."/>
            <person name="Chaudhuri R.R."/>
            <person name="La Ragione R."/>
            <person name="Hildebrand F."/>
            <person name="Pallen M.J."/>
        </authorList>
    </citation>
    <scope>NUCLEOTIDE SEQUENCE</scope>
    <source>
        <strain evidence="9">CHK169-2315</strain>
    </source>
</reference>
<feature type="transmembrane region" description="Helical" evidence="7">
    <location>
        <begin position="158"/>
        <end position="178"/>
    </location>
</feature>
<dbReference type="GO" id="GO:0022857">
    <property type="term" value="F:transmembrane transporter activity"/>
    <property type="evidence" value="ECO:0007669"/>
    <property type="project" value="InterPro"/>
</dbReference>
<comment type="subcellular location">
    <subcellularLocation>
        <location evidence="1">Cell membrane</location>
        <topology evidence="1">Multi-pass membrane protein</topology>
    </subcellularLocation>
</comment>
<gene>
    <name evidence="9" type="ORF">H9895_00080</name>
</gene>
<keyword evidence="2" id="KW-0813">Transport</keyword>
<dbReference type="InterPro" id="IPR020846">
    <property type="entry name" value="MFS_dom"/>
</dbReference>
<keyword evidence="4 7" id="KW-0812">Transmembrane</keyword>
<dbReference type="InterPro" id="IPR005829">
    <property type="entry name" value="Sugar_transporter_CS"/>
</dbReference>
<dbReference type="GO" id="GO:0005886">
    <property type="term" value="C:plasma membrane"/>
    <property type="evidence" value="ECO:0007669"/>
    <property type="project" value="UniProtKB-SubCell"/>
</dbReference>
<dbReference type="EMBL" id="DXHX01000003">
    <property type="protein sequence ID" value="HIV73459.1"/>
    <property type="molecule type" value="Genomic_DNA"/>
</dbReference>
<feature type="transmembrane region" description="Helical" evidence="7">
    <location>
        <begin position="132"/>
        <end position="152"/>
    </location>
</feature>
<feature type="transmembrane region" description="Helical" evidence="7">
    <location>
        <begin position="240"/>
        <end position="260"/>
    </location>
</feature>
<feature type="transmembrane region" description="Helical" evidence="7">
    <location>
        <begin position="199"/>
        <end position="220"/>
    </location>
</feature>
<sequence length="386" mass="42724">MVQERGRFIILISIVLISGFSQGMLLPLIAIIFEQDGVSSSINGLHATSLYIGILIASPFMEKPIQKYGFKPLIFVGGILVFTSFFLFPLWHSLTFWFILRMIIGIGDNMLHFGSQTWITTTVSEQTRGRSIALYGLSFALGFSIGPLMTRLLVIHEALPFIISGVLSLFVWSLMFFVKNEWPHETEGEFQTVNSTTSRFMKTFAIAWVAFLPAFGYGFLESTLNGVFPVYGLRLGHDVEMLSLIIPCFAIGSIVMQFPLGAWSDVLGRRKVLLISIALGIISFICASIYEDSLLGLFITFSVAGMFVGSLFSLGISYMADLLPVSLIPAGNIFIGIIFSVGSILGPIMGGWFIDAFPQLSFFYLIVVVLVSIMIALLLHRDRLKN</sequence>
<dbReference type="AlphaFoldDB" id="A0A9D1PL88"/>
<reference evidence="9" key="2">
    <citation type="submission" date="2021-04" db="EMBL/GenBank/DDBJ databases">
        <authorList>
            <person name="Gilroy R."/>
        </authorList>
    </citation>
    <scope>NUCLEOTIDE SEQUENCE</scope>
    <source>
        <strain evidence="9">CHK169-2315</strain>
    </source>
</reference>
<keyword evidence="5 7" id="KW-1133">Transmembrane helix</keyword>
<evidence type="ECO:0000256" key="3">
    <source>
        <dbReference type="ARBA" id="ARBA00022475"/>
    </source>
</evidence>